<comment type="caution">
    <text evidence="2">The sequence shown here is derived from an EMBL/GenBank/DDBJ whole genome shotgun (WGS) entry which is preliminary data.</text>
</comment>
<keyword evidence="1" id="KW-0472">Membrane</keyword>
<evidence type="ECO:0008006" key="4">
    <source>
        <dbReference type="Google" id="ProtNLM"/>
    </source>
</evidence>
<evidence type="ECO:0000313" key="3">
    <source>
        <dbReference type="Proteomes" id="UP001500339"/>
    </source>
</evidence>
<evidence type="ECO:0000256" key="1">
    <source>
        <dbReference type="SAM" id="Phobius"/>
    </source>
</evidence>
<evidence type="ECO:0000313" key="2">
    <source>
        <dbReference type="EMBL" id="GAA0731040.1"/>
    </source>
</evidence>
<name>A0ABP3UHA1_9CLOT</name>
<feature type="transmembrane region" description="Helical" evidence="1">
    <location>
        <begin position="9"/>
        <end position="28"/>
    </location>
</feature>
<dbReference type="EMBL" id="BAAACF010000012">
    <property type="protein sequence ID" value="GAA0731040.1"/>
    <property type="molecule type" value="Genomic_DNA"/>
</dbReference>
<reference evidence="3" key="1">
    <citation type="journal article" date="2019" name="Int. J. Syst. Evol. Microbiol.">
        <title>The Global Catalogue of Microorganisms (GCM) 10K type strain sequencing project: providing services to taxonomists for standard genome sequencing and annotation.</title>
        <authorList>
            <consortium name="The Broad Institute Genomics Platform"/>
            <consortium name="The Broad Institute Genome Sequencing Center for Infectious Disease"/>
            <person name="Wu L."/>
            <person name="Ma J."/>
        </authorList>
    </citation>
    <scope>NUCLEOTIDE SEQUENCE [LARGE SCALE GENOMIC DNA]</scope>
    <source>
        <strain evidence="3">JCM 1405</strain>
    </source>
</reference>
<proteinExistence type="predicted"/>
<keyword evidence="1" id="KW-1133">Transmembrane helix</keyword>
<keyword evidence="3" id="KW-1185">Reference proteome</keyword>
<accession>A0ABP3UHA1</accession>
<protein>
    <recommendedName>
        <fullName evidence="4">Bypass of forespore C C-terminal domain-containing protein</fullName>
    </recommendedName>
</protein>
<dbReference type="Proteomes" id="UP001500339">
    <property type="component" value="Unassembled WGS sequence"/>
</dbReference>
<sequence length="205" mass="24039">MDIKKNKKIFGFMIIMLSIIIFTLSYYIGIQYLKSKNKEIDNDNKIQVNNINKEIEEIYTQGRGNEALSPNSSVQFKVRYKKSGDTFITKVDKVSNLSVKTRGELEEKFKEEYKLTDFQSDKIVMVKEIDKYSPNKYVLGIKEDYLAIFRTDINGDMYIENEETDITDKKIDHLKEQDIIALTKGSNYFQRNTKEEAMALLEDYE</sequence>
<dbReference type="RefSeq" id="WP_343771507.1">
    <property type="nucleotide sequence ID" value="NZ_BAAACF010000012.1"/>
</dbReference>
<gene>
    <name evidence="2" type="ORF">GCM10008905_33020</name>
</gene>
<organism evidence="2 3">
    <name type="scientific">Clostridium malenominatum</name>
    <dbReference type="NCBI Taxonomy" id="1539"/>
    <lineage>
        <taxon>Bacteria</taxon>
        <taxon>Bacillati</taxon>
        <taxon>Bacillota</taxon>
        <taxon>Clostridia</taxon>
        <taxon>Eubacteriales</taxon>
        <taxon>Clostridiaceae</taxon>
        <taxon>Clostridium</taxon>
    </lineage>
</organism>
<keyword evidence="1" id="KW-0812">Transmembrane</keyword>